<reference evidence="1 2" key="1">
    <citation type="journal article" date="2011" name="BMC Genomics">
        <title>Comparative genome analysis and genome-guided physiological analysis of Roseobacter litoralis.</title>
        <authorList>
            <person name="Kalhoefer D."/>
            <person name="Thole S."/>
            <person name="Voget S."/>
            <person name="Lehmann R."/>
            <person name="Liesegang H."/>
            <person name="Wollher A."/>
            <person name="Daniel R."/>
            <person name="Simon M."/>
            <person name="Brinkhoff T."/>
        </authorList>
    </citation>
    <scope>NUCLEOTIDE SEQUENCE [LARGE SCALE GENOMIC DNA]</scope>
    <source>
        <strain evidence="2">ATCC 49566 / DSM 6996 / JCM 21268 / NBRC 15278 / OCh 149</strain>
    </source>
</reference>
<dbReference type="EMBL" id="CP002623">
    <property type="protein sequence ID" value="AEI95183.1"/>
    <property type="molecule type" value="Genomic_DNA"/>
</dbReference>
<gene>
    <name evidence="1" type="ordered locus">RLO149_c032270</name>
</gene>
<sequence>MKGEPTTCGAKQPYADADAAVAVAENTRICSNAQLAVRQISPDRSSGRFCPMIQLLFQGFFSRWL</sequence>
<dbReference type="AlphaFoldDB" id="F7ZKG9"/>
<accession>F7ZKG9</accession>
<dbReference type="Proteomes" id="UP000001353">
    <property type="component" value="Chromosome"/>
</dbReference>
<evidence type="ECO:0000313" key="1">
    <source>
        <dbReference type="EMBL" id="AEI95183.1"/>
    </source>
</evidence>
<proteinExistence type="predicted"/>
<keyword evidence="2" id="KW-1185">Reference proteome</keyword>
<organism evidence="1 2">
    <name type="scientific">Roseobacter litoralis (strain ATCC 49566 / DSM 6996 / JCM 21268 / NBRC 15278 / OCh 149)</name>
    <dbReference type="NCBI Taxonomy" id="391595"/>
    <lineage>
        <taxon>Bacteria</taxon>
        <taxon>Pseudomonadati</taxon>
        <taxon>Pseudomonadota</taxon>
        <taxon>Alphaproteobacteria</taxon>
        <taxon>Rhodobacterales</taxon>
        <taxon>Roseobacteraceae</taxon>
        <taxon>Roseobacter</taxon>
    </lineage>
</organism>
<dbReference type="HOGENOM" id="CLU_2847137_0_0_5"/>
<name>F7ZKG9_ROSLO</name>
<evidence type="ECO:0000313" key="2">
    <source>
        <dbReference type="Proteomes" id="UP000001353"/>
    </source>
</evidence>
<dbReference type="KEGG" id="rli:RLO149_c032270"/>
<protein>
    <submittedName>
        <fullName evidence="1">Uncharacterized protein</fullName>
    </submittedName>
</protein>